<evidence type="ECO:0000313" key="9">
    <source>
        <dbReference type="Proteomes" id="UP001176961"/>
    </source>
</evidence>
<dbReference type="GO" id="GO:0046872">
    <property type="term" value="F:metal ion binding"/>
    <property type="evidence" value="ECO:0007669"/>
    <property type="project" value="UniProtKB-KW"/>
</dbReference>
<dbReference type="InterPro" id="IPR027417">
    <property type="entry name" value="P-loop_NTPase"/>
</dbReference>
<keyword evidence="3" id="KW-0862">Zinc</keyword>
<feature type="domain" description="AAA+ ATPase" evidence="6">
    <location>
        <begin position="170"/>
        <end position="329"/>
    </location>
</feature>
<dbReference type="Gene3D" id="1.10.8.60">
    <property type="match status" value="1"/>
</dbReference>
<evidence type="ECO:0000256" key="2">
    <source>
        <dbReference type="ARBA" id="ARBA00022741"/>
    </source>
</evidence>
<evidence type="ECO:0000256" key="1">
    <source>
        <dbReference type="ARBA" id="ARBA00022723"/>
    </source>
</evidence>
<keyword evidence="2" id="KW-0547">Nucleotide-binding</keyword>
<sequence>MLLCIRHACSPQRVWSRGMAEMLMRKYPSRRGSKDAYLELDRKKKRDFRIKEIDKFALLPSFGKSEIGEQQFKIPYPRQIVEYLDKFVIGQDLAKRTLAVGIYQHYKRLEHNTEVKNREFIKNVLESSLNSDKKKSSEDAEDFDDYIEPQPPFEKTTFEKLKEEVPLTIDKSNILLLGPSGCGKTYLTQCLARLLDVPIAMCDCTTLTQAGYVGEDVDTVIQRLLVNAHGNVEKAQRGIVFLDEFDKIHSSVDPVHSPGNRDVSGRGVQQALLKLVEGTAARVKVPGQMGKRIEVDTTDILFIASGAFPALEEIVARRIDKRTLGFGSKYTNVAEDLSSGNESIAAEKRNELLSKADQSDLMKFGMVAELVGRFHILVPFHSLDENMLVRILQEPGNSLLSQAQKLFAMDQIELRVTHGAMLEMARMASQRRTGARALRSILENVLLQAKYDCPGSETHTVVITGAVVRGESPYVRMSRPTKNNEDGENNTKN</sequence>
<evidence type="ECO:0000256" key="3">
    <source>
        <dbReference type="ARBA" id="ARBA00022833"/>
    </source>
</evidence>
<keyword evidence="9" id="KW-1185">Reference proteome</keyword>
<evidence type="ECO:0000259" key="6">
    <source>
        <dbReference type="SMART" id="SM00382"/>
    </source>
</evidence>
<gene>
    <name evidence="8" type="ORF">CYNAS_LOCUS6231</name>
</gene>
<dbReference type="SMART" id="SM00382">
    <property type="entry name" value="AAA"/>
    <property type="match status" value="1"/>
</dbReference>
<dbReference type="InterPro" id="IPR003959">
    <property type="entry name" value="ATPase_AAA_core"/>
</dbReference>
<reference evidence="8" key="1">
    <citation type="submission" date="2023-07" db="EMBL/GenBank/DDBJ databases">
        <authorList>
            <consortium name="CYATHOMIX"/>
        </authorList>
    </citation>
    <scope>NUCLEOTIDE SEQUENCE</scope>
    <source>
        <strain evidence="8">N/A</strain>
    </source>
</reference>
<evidence type="ECO:0000259" key="7">
    <source>
        <dbReference type="SMART" id="SM01086"/>
    </source>
</evidence>
<name>A0AA36GLF9_CYLNA</name>
<dbReference type="AlphaFoldDB" id="A0AA36GLF9"/>
<evidence type="ECO:0008006" key="10">
    <source>
        <dbReference type="Google" id="ProtNLM"/>
    </source>
</evidence>
<keyword evidence="4" id="KW-0067">ATP-binding</keyword>
<comment type="caution">
    <text evidence="8">The sequence shown here is derived from an EMBL/GenBank/DDBJ whole genome shotgun (WGS) entry which is preliminary data.</text>
</comment>
<evidence type="ECO:0000256" key="4">
    <source>
        <dbReference type="ARBA" id="ARBA00022840"/>
    </source>
</evidence>
<dbReference type="PANTHER" id="PTHR48102:SF10">
    <property type="entry name" value="ATP-DEPENDENT CLP PROTEASE ATP-BINDING SUBUNIT CLPX"/>
    <property type="match status" value="1"/>
</dbReference>
<dbReference type="SMART" id="SM01086">
    <property type="entry name" value="ClpB_D2-small"/>
    <property type="match status" value="1"/>
</dbReference>
<dbReference type="NCBIfam" id="NF003745">
    <property type="entry name" value="PRK05342.1"/>
    <property type="match status" value="1"/>
</dbReference>
<dbReference type="GO" id="GO:0016887">
    <property type="term" value="F:ATP hydrolysis activity"/>
    <property type="evidence" value="ECO:0007669"/>
    <property type="project" value="InterPro"/>
</dbReference>
<dbReference type="GO" id="GO:0051603">
    <property type="term" value="P:proteolysis involved in protein catabolic process"/>
    <property type="evidence" value="ECO:0007669"/>
    <property type="project" value="TreeGrafter"/>
</dbReference>
<organism evidence="8 9">
    <name type="scientific">Cylicocyclus nassatus</name>
    <name type="common">Nematode worm</name>
    <dbReference type="NCBI Taxonomy" id="53992"/>
    <lineage>
        <taxon>Eukaryota</taxon>
        <taxon>Metazoa</taxon>
        <taxon>Ecdysozoa</taxon>
        <taxon>Nematoda</taxon>
        <taxon>Chromadorea</taxon>
        <taxon>Rhabditida</taxon>
        <taxon>Rhabditina</taxon>
        <taxon>Rhabditomorpha</taxon>
        <taxon>Strongyloidea</taxon>
        <taxon>Strongylidae</taxon>
        <taxon>Cylicocyclus</taxon>
    </lineage>
</organism>
<dbReference type="Pfam" id="PF10431">
    <property type="entry name" value="ClpB_D2-small"/>
    <property type="match status" value="1"/>
</dbReference>
<evidence type="ECO:0000256" key="5">
    <source>
        <dbReference type="ARBA" id="ARBA00023186"/>
    </source>
</evidence>
<accession>A0AA36GLF9</accession>
<keyword evidence="5" id="KW-0143">Chaperone</keyword>
<dbReference type="GO" id="GO:0005759">
    <property type="term" value="C:mitochondrial matrix"/>
    <property type="evidence" value="ECO:0007669"/>
    <property type="project" value="TreeGrafter"/>
</dbReference>
<keyword evidence="1" id="KW-0479">Metal-binding</keyword>
<dbReference type="Proteomes" id="UP001176961">
    <property type="component" value="Unassembled WGS sequence"/>
</dbReference>
<dbReference type="GO" id="GO:0005524">
    <property type="term" value="F:ATP binding"/>
    <property type="evidence" value="ECO:0007669"/>
    <property type="project" value="UniProtKB-KW"/>
</dbReference>
<dbReference type="InterPro" id="IPR019489">
    <property type="entry name" value="Clp_ATPase_C"/>
</dbReference>
<dbReference type="PANTHER" id="PTHR48102">
    <property type="entry name" value="ATP-DEPENDENT CLP PROTEASE ATP-BINDING SUBUNIT CLPX-LIKE, MITOCHONDRIAL-RELATED"/>
    <property type="match status" value="1"/>
</dbReference>
<dbReference type="FunFam" id="3.40.50.300:FF:001911">
    <property type="entry name" value="ATP-dependent Clp protease ATP-binding subunit ClpX"/>
    <property type="match status" value="1"/>
</dbReference>
<dbReference type="InterPro" id="IPR050052">
    <property type="entry name" value="ATP-dep_Clp_protease_ClpX"/>
</dbReference>
<protein>
    <recommendedName>
        <fullName evidence="10">ATP-dependent Clp protease ATP-binding subunit clpX-like, mitochondrial</fullName>
    </recommendedName>
</protein>
<dbReference type="Gene3D" id="3.40.50.300">
    <property type="entry name" value="P-loop containing nucleotide triphosphate hydrolases"/>
    <property type="match status" value="1"/>
</dbReference>
<evidence type="ECO:0000313" key="8">
    <source>
        <dbReference type="EMBL" id="CAJ0594248.1"/>
    </source>
</evidence>
<dbReference type="InterPro" id="IPR003593">
    <property type="entry name" value="AAA+_ATPase"/>
</dbReference>
<dbReference type="Pfam" id="PF07724">
    <property type="entry name" value="AAA_2"/>
    <property type="match status" value="1"/>
</dbReference>
<dbReference type="EMBL" id="CATQJL010000112">
    <property type="protein sequence ID" value="CAJ0594248.1"/>
    <property type="molecule type" value="Genomic_DNA"/>
</dbReference>
<proteinExistence type="predicted"/>
<feature type="domain" description="Clp ATPase C-terminal" evidence="7">
    <location>
        <begin position="383"/>
        <end position="475"/>
    </location>
</feature>
<dbReference type="SUPFAM" id="SSF52540">
    <property type="entry name" value="P-loop containing nucleoside triphosphate hydrolases"/>
    <property type="match status" value="1"/>
</dbReference>